<keyword evidence="3" id="KW-1185">Reference proteome</keyword>
<evidence type="ECO:0000313" key="3">
    <source>
        <dbReference type="Proteomes" id="UP000277928"/>
    </source>
</evidence>
<sequence length="70" mass="7546">MTAICDTAPSVMRQRPMGERGGSVREEGKDNGDRDSGSACLLMCVDYSDGLCEGTQTPTHIHARTHLSVH</sequence>
<feature type="compositionally biased region" description="Basic and acidic residues" evidence="1">
    <location>
        <begin position="16"/>
        <end position="36"/>
    </location>
</feature>
<dbReference type="Proteomes" id="UP000277928">
    <property type="component" value="Unassembled WGS sequence"/>
</dbReference>
<protein>
    <submittedName>
        <fullName evidence="2">Uncharacterized protein</fullName>
    </submittedName>
</protein>
<evidence type="ECO:0000256" key="1">
    <source>
        <dbReference type="SAM" id="MobiDB-lite"/>
    </source>
</evidence>
<evidence type="ECO:0000313" key="2">
    <source>
        <dbReference type="EMBL" id="VDK79181.1"/>
    </source>
</evidence>
<dbReference type="AlphaFoldDB" id="A0A3P6UP30"/>
<feature type="region of interest" description="Disordered" evidence="1">
    <location>
        <begin position="1"/>
        <end position="36"/>
    </location>
</feature>
<name>A0A3P6UP30_LITSI</name>
<gene>
    <name evidence="2" type="ORF">NLS_LOCUS4394</name>
</gene>
<reference evidence="2 3" key="1">
    <citation type="submission" date="2018-08" db="EMBL/GenBank/DDBJ databases">
        <authorList>
            <person name="Laetsch R D."/>
            <person name="Stevens L."/>
            <person name="Kumar S."/>
            <person name="Blaxter L. M."/>
        </authorList>
    </citation>
    <scope>NUCLEOTIDE SEQUENCE [LARGE SCALE GENOMIC DNA]</scope>
</reference>
<dbReference type="EMBL" id="UYRX01000280">
    <property type="protein sequence ID" value="VDK79181.1"/>
    <property type="molecule type" value="Genomic_DNA"/>
</dbReference>
<proteinExistence type="predicted"/>
<organism evidence="2 3">
    <name type="scientific">Litomosoides sigmodontis</name>
    <name type="common">Filarial nematode worm</name>
    <dbReference type="NCBI Taxonomy" id="42156"/>
    <lineage>
        <taxon>Eukaryota</taxon>
        <taxon>Metazoa</taxon>
        <taxon>Ecdysozoa</taxon>
        <taxon>Nematoda</taxon>
        <taxon>Chromadorea</taxon>
        <taxon>Rhabditida</taxon>
        <taxon>Spirurina</taxon>
        <taxon>Spiruromorpha</taxon>
        <taxon>Filarioidea</taxon>
        <taxon>Onchocercidae</taxon>
        <taxon>Litomosoides</taxon>
    </lineage>
</organism>
<accession>A0A3P6UP30</accession>